<dbReference type="EMBL" id="BMAU01021438">
    <property type="protein sequence ID" value="GFY36709.1"/>
    <property type="molecule type" value="Genomic_DNA"/>
</dbReference>
<dbReference type="InterPro" id="IPR036397">
    <property type="entry name" value="RNaseH_sf"/>
</dbReference>
<protein>
    <submittedName>
        <fullName evidence="1">Uncharacterized protein</fullName>
    </submittedName>
</protein>
<name>A0A8X7BNM2_TRICX</name>
<dbReference type="Proteomes" id="UP000887159">
    <property type="component" value="Unassembled WGS sequence"/>
</dbReference>
<reference evidence="1" key="1">
    <citation type="submission" date="2020-08" db="EMBL/GenBank/DDBJ databases">
        <title>Multicomponent nature underlies the extraordinary mechanical properties of spider dragline silk.</title>
        <authorList>
            <person name="Kono N."/>
            <person name="Nakamura H."/>
            <person name="Mori M."/>
            <person name="Yoshida Y."/>
            <person name="Ohtoshi R."/>
            <person name="Malay A.D."/>
            <person name="Moran D.A.P."/>
            <person name="Tomita M."/>
            <person name="Numata K."/>
            <person name="Arakawa K."/>
        </authorList>
    </citation>
    <scope>NUCLEOTIDE SEQUENCE</scope>
</reference>
<organism evidence="1 2">
    <name type="scientific">Trichonephila clavipes</name>
    <name type="common">Golden silk orbweaver</name>
    <name type="synonym">Nephila clavipes</name>
    <dbReference type="NCBI Taxonomy" id="2585209"/>
    <lineage>
        <taxon>Eukaryota</taxon>
        <taxon>Metazoa</taxon>
        <taxon>Ecdysozoa</taxon>
        <taxon>Arthropoda</taxon>
        <taxon>Chelicerata</taxon>
        <taxon>Arachnida</taxon>
        <taxon>Araneae</taxon>
        <taxon>Araneomorphae</taxon>
        <taxon>Entelegynae</taxon>
        <taxon>Araneoidea</taxon>
        <taxon>Nephilidae</taxon>
        <taxon>Trichonephila</taxon>
    </lineage>
</organism>
<comment type="caution">
    <text evidence="1">The sequence shown here is derived from an EMBL/GenBank/DDBJ whole genome shotgun (WGS) entry which is preliminary data.</text>
</comment>
<gene>
    <name evidence="1" type="primary">AVEN_135796_1</name>
    <name evidence="1" type="ORF">TNCV_2566711</name>
</gene>
<evidence type="ECO:0000313" key="1">
    <source>
        <dbReference type="EMBL" id="GFY36709.1"/>
    </source>
</evidence>
<sequence>MQKPQQENENLQSALRERFLFPDEKLFTVQQVHNSENDRIWCVDTPRPSTIVEHRQYPKSAMVWGRIYASGKTLLVL</sequence>
<accession>A0A8X7BNM2</accession>
<dbReference type="GO" id="GO:0003676">
    <property type="term" value="F:nucleic acid binding"/>
    <property type="evidence" value="ECO:0007669"/>
    <property type="project" value="InterPro"/>
</dbReference>
<dbReference type="Gene3D" id="3.30.420.10">
    <property type="entry name" value="Ribonuclease H-like superfamily/Ribonuclease H"/>
    <property type="match status" value="1"/>
</dbReference>
<evidence type="ECO:0000313" key="2">
    <source>
        <dbReference type="Proteomes" id="UP000887159"/>
    </source>
</evidence>
<keyword evidence="2" id="KW-1185">Reference proteome</keyword>
<dbReference type="AlphaFoldDB" id="A0A8X7BNM2"/>
<proteinExistence type="predicted"/>